<evidence type="ECO:0000313" key="3">
    <source>
        <dbReference type="RefSeq" id="XP_033538798.1"/>
    </source>
</evidence>
<accession>A0A6G1GGD8</accession>
<evidence type="ECO:0000313" key="2">
    <source>
        <dbReference type="Proteomes" id="UP000504638"/>
    </source>
</evidence>
<dbReference type="RefSeq" id="XP_033538798.1">
    <property type="nucleotide sequence ID" value="XM_033683421.1"/>
</dbReference>
<proteinExistence type="predicted"/>
<reference evidence="3" key="3">
    <citation type="submission" date="2025-04" db="UniProtKB">
        <authorList>
            <consortium name="RefSeq"/>
        </authorList>
    </citation>
    <scope>IDENTIFICATION</scope>
    <source>
        <strain evidence="3">CBS 781.70</strain>
    </source>
</reference>
<dbReference type="Proteomes" id="UP000504638">
    <property type="component" value="Unplaced"/>
</dbReference>
<gene>
    <name evidence="1 3" type="ORF">P152DRAFT_9993</name>
</gene>
<dbReference type="GeneID" id="54423991"/>
<organism evidence="1">
    <name type="scientific">Eremomyces bilateralis CBS 781.70</name>
    <dbReference type="NCBI Taxonomy" id="1392243"/>
    <lineage>
        <taxon>Eukaryota</taxon>
        <taxon>Fungi</taxon>
        <taxon>Dikarya</taxon>
        <taxon>Ascomycota</taxon>
        <taxon>Pezizomycotina</taxon>
        <taxon>Dothideomycetes</taxon>
        <taxon>Dothideomycetes incertae sedis</taxon>
        <taxon>Eremomycetales</taxon>
        <taxon>Eremomycetaceae</taxon>
        <taxon>Eremomyces</taxon>
    </lineage>
</organism>
<reference evidence="3" key="2">
    <citation type="submission" date="2020-04" db="EMBL/GenBank/DDBJ databases">
        <authorList>
            <consortium name="NCBI Genome Project"/>
        </authorList>
    </citation>
    <scope>NUCLEOTIDE SEQUENCE</scope>
    <source>
        <strain evidence="3">CBS 781.70</strain>
    </source>
</reference>
<keyword evidence="2" id="KW-1185">Reference proteome</keyword>
<dbReference type="AlphaFoldDB" id="A0A6G1GGD8"/>
<reference evidence="1 3" key="1">
    <citation type="submission" date="2020-01" db="EMBL/GenBank/DDBJ databases">
        <authorList>
            <consortium name="DOE Joint Genome Institute"/>
            <person name="Haridas S."/>
            <person name="Albert R."/>
            <person name="Binder M."/>
            <person name="Bloem J."/>
            <person name="Labutti K."/>
            <person name="Salamov A."/>
            <person name="Andreopoulos B."/>
            <person name="Baker S.E."/>
            <person name="Barry K."/>
            <person name="Bills G."/>
            <person name="Bluhm B.H."/>
            <person name="Cannon C."/>
            <person name="Castanera R."/>
            <person name="Culley D.E."/>
            <person name="Daum C."/>
            <person name="Ezra D."/>
            <person name="Gonzalez J.B."/>
            <person name="Henrissat B."/>
            <person name="Kuo A."/>
            <person name="Liang C."/>
            <person name="Lipzen A."/>
            <person name="Lutzoni F."/>
            <person name="Magnuson J."/>
            <person name="Mondo S."/>
            <person name="Nolan M."/>
            <person name="Ohm R."/>
            <person name="Pangilinan J."/>
            <person name="Park H.-J."/>
            <person name="Ramirez L."/>
            <person name="Alfaro M."/>
            <person name="Sun H."/>
            <person name="Tritt A."/>
            <person name="Yoshinaga Y."/>
            <person name="Zwiers L.-H."/>
            <person name="Turgeon B.G."/>
            <person name="Goodwin S.B."/>
            <person name="Spatafora J.W."/>
            <person name="Crous P.W."/>
            <person name="Grigoriev I.V."/>
        </authorList>
    </citation>
    <scope>NUCLEOTIDE SEQUENCE</scope>
    <source>
        <strain evidence="1 3">CBS 781.70</strain>
    </source>
</reference>
<protein>
    <submittedName>
        <fullName evidence="1 3">Uncharacterized protein</fullName>
    </submittedName>
</protein>
<dbReference type="EMBL" id="ML975149">
    <property type="protein sequence ID" value="KAF1817167.1"/>
    <property type="molecule type" value="Genomic_DNA"/>
</dbReference>
<evidence type="ECO:0000313" key="1">
    <source>
        <dbReference type="EMBL" id="KAF1817167.1"/>
    </source>
</evidence>
<sequence>MAYVGISAERSPKMDASCPGLILFTRILYCAISAAACRIRQRTAGLEQTYAVAVRGNTALCPAVEDIQMTLPPVFCLIICSAQICTVESIPFTCPPVNEKGHLIAEKRTYIDGERGVHVVYGVFHEWIIYYNSCCCDALSLRLCLETTKFDPCLPAQPTSCALPPFPANLFHALFLPQNGLNLKFY</sequence>
<name>A0A6G1GGD8_9PEZI</name>